<dbReference type="EMBL" id="CBTN010000001">
    <property type="protein sequence ID" value="CDH48479.1"/>
    <property type="molecule type" value="Genomic_DNA"/>
</dbReference>
<reference evidence="1" key="1">
    <citation type="submission" date="2013-08" db="EMBL/GenBank/DDBJ databases">
        <title>Gene expansion shapes genome architecture in the human pathogen Lichtheimia corymbifera: an evolutionary genomics analysis in the ancient terrestrial Mucorales (Mucoromycotina).</title>
        <authorList>
            <person name="Schwartze V.U."/>
            <person name="Winter S."/>
            <person name="Shelest E."/>
            <person name="Marcet-Houben M."/>
            <person name="Horn F."/>
            <person name="Wehner S."/>
            <person name="Hoffmann K."/>
            <person name="Riege K."/>
            <person name="Sammeth M."/>
            <person name="Nowrousian M."/>
            <person name="Valiante V."/>
            <person name="Linde J."/>
            <person name="Jacobsen I.D."/>
            <person name="Marz M."/>
            <person name="Brakhage A.A."/>
            <person name="Gabaldon T."/>
            <person name="Bocker S."/>
            <person name="Voigt K."/>
        </authorList>
    </citation>
    <scope>NUCLEOTIDE SEQUENCE [LARGE SCALE GENOMIC DNA]</scope>
    <source>
        <strain evidence="1">FSU 9682</strain>
    </source>
</reference>
<sequence>MDKEAYQQQPHDGSFLLDLQWLWWMDGIKCSEENPGMLLWLLGAFVCSKDGSYHVDTAEDDGGLDGIEQRACIFDKRCRTAMDNLEYSIQCMQQQFYNHG</sequence>
<organism evidence="1 2">
    <name type="scientific">Lichtheimia corymbifera JMRC:FSU:9682</name>
    <dbReference type="NCBI Taxonomy" id="1263082"/>
    <lineage>
        <taxon>Eukaryota</taxon>
        <taxon>Fungi</taxon>
        <taxon>Fungi incertae sedis</taxon>
        <taxon>Mucoromycota</taxon>
        <taxon>Mucoromycotina</taxon>
        <taxon>Mucoromycetes</taxon>
        <taxon>Mucorales</taxon>
        <taxon>Lichtheimiaceae</taxon>
        <taxon>Lichtheimia</taxon>
    </lineage>
</organism>
<name>A0A068RET1_9FUNG</name>
<keyword evidence="2" id="KW-1185">Reference proteome</keyword>
<gene>
    <name evidence="1" type="ORF">LCOR_00260.1</name>
</gene>
<dbReference type="AlphaFoldDB" id="A0A068RET1"/>
<evidence type="ECO:0000313" key="2">
    <source>
        <dbReference type="Proteomes" id="UP000027586"/>
    </source>
</evidence>
<proteinExistence type="predicted"/>
<comment type="caution">
    <text evidence="1">The sequence shown here is derived from an EMBL/GenBank/DDBJ whole genome shotgun (WGS) entry which is preliminary data.</text>
</comment>
<dbReference type="Proteomes" id="UP000027586">
    <property type="component" value="Unassembled WGS sequence"/>
</dbReference>
<protein>
    <submittedName>
        <fullName evidence="1">Uncharacterized protein</fullName>
    </submittedName>
</protein>
<dbReference type="VEuPathDB" id="FungiDB:LCOR_00260.1"/>
<accession>A0A068RET1</accession>
<evidence type="ECO:0000313" key="1">
    <source>
        <dbReference type="EMBL" id="CDH48479.1"/>
    </source>
</evidence>